<dbReference type="STRING" id="641147.HMPREF9021_02601"/>
<dbReference type="HOGENOM" id="CLU_2636103_0_0_4"/>
<evidence type="ECO:0000313" key="1">
    <source>
        <dbReference type="EMBL" id="EJZ50169.1"/>
    </source>
</evidence>
<reference evidence="1 2" key="1">
    <citation type="submission" date="2010-03" db="EMBL/GenBank/DDBJ databases">
        <authorList>
            <consortium name="The Broad Institute Genome Sequencing Platform"/>
            <person name="Ward D."/>
            <person name="Earl A."/>
            <person name="Feldgarden M."/>
            <person name="Gevers D."/>
            <person name="Young S."/>
            <person name="Zeng Q."/>
            <person name="Koehrsen M."/>
            <person name="Alvarado L."/>
            <person name="Berlin A.M."/>
            <person name="Borenstein D."/>
            <person name="Chapman S.B."/>
            <person name="Chen Z."/>
            <person name="Engels R."/>
            <person name="Freedman E."/>
            <person name="Gellesch M."/>
            <person name="Goldberg J."/>
            <person name="Griggs A."/>
            <person name="Gujja S."/>
            <person name="Heilman E.R."/>
            <person name="Heiman D.I."/>
            <person name="Hepburn T.A."/>
            <person name="Howarth C."/>
            <person name="Jen D."/>
            <person name="Larson L."/>
            <person name="Mehta T."/>
            <person name="Park D."/>
            <person name="Pearson M."/>
            <person name="Richards J."/>
            <person name="Roberts A."/>
            <person name="Saif S."/>
            <person name="Shea T.D."/>
            <person name="Shenoy N."/>
            <person name="Sisk P."/>
            <person name="Stolte C."/>
            <person name="Sykes S.N."/>
            <person name="Walk T."/>
            <person name="White J."/>
            <person name="Yandava C."/>
            <person name="Izard J."/>
            <person name="Baranova O.V."/>
            <person name="Blanton J.M."/>
            <person name="Tanner A.C."/>
            <person name="Dewhirst F."/>
            <person name="Haas B."/>
            <person name="Nusbaum C."/>
            <person name="Birren B."/>
        </authorList>
    </citation>
    <scope>NUCLEOTIDE SEQUENCE [LARGE SCALE GENOMIC DNA]</scope>
    <source>
        <strain evidence="1 2">ATCC 29453</strain>
    </source>
</reference>
<gene>
    <name evidence="1" type="ORF">HMPREF9021_02601</name>
</gene>
<evidence type="ECO:0000313" key="2">
    <source>
        <dbReference type="Proteomes" id="UP000017813"/>
    </source>
</evidence>
<proteinExistence type="predicted"/>
<dbReference type="GO" id="GO:0016788">
    <property type="term" value="F:hydrolase activity, acting on ester bonds"/>
    <property type="evidence" value="ECO:0007669"/>
    <property type="project" value="UniProtKB-ARBA"/>
</dbReference>
<organism evidence="1 2">
    <name type="scientific">Simonsiella muelleri ATCC 29453</name>
    <dbReference type="NCBI Taxonomy" id="641147"/>
    <lineage>
        <taxon>Bacteria</taxon>
        <taxon>Pseudomonadati</taxon>
        <taxon>Pseudomonadota</taxon>
        <taxon>Betaproteobacteria</taxon>
        <taxon>Neisseriales</taxon>
        <taxon>Neisseriaceae</taxon>
        <taxon>Simonsiella</taxon>
    </lineage>
</organism>
<dbReference type="AlphaFoldDB" id="U6Q2V2"/>
<name>U6Q2V2_9NEIS</name>
<sequence length="77" mass="8814">MLVAIPYFTAGALIGKVSEHPLYDELAKQYQLPLFKDAWVDVLSNKDMKSDQVHGNAKGYRHFAEKSNIFLKKKGFR</sequence>
<keyword evidence="2" id="KW-1185">Reference proteome</keyword>
<dbReference type="Gene3D" id="3.40.50.1110">
    <property type="entry name" value="SGNH hydrolase"/>
    <property type="match status" value="1"/>
</dbReference>
<comment type="caution">
    <text evidence="1">The sequence shown here is derived from an EMBL/GenBank/DDBJ whole genome shotgun (WGS) entry which is preliminary data.</text>
</comment>
<accession>U6Q2V2</accession>
<dbReference type="InterPro" id="IPR036514">
    <property type="entry name" value="SGNH_hydro_sf"/>
</dbReference>
<dbReference type="eggNOG" id="COG2755">
    <property type="taxonomic scope" value="Bacteria"/>
</dbReference>
<evidence type="ECO:0008006" key="3">
    <source>
        <dbReference type="Google" id="ProtNLM"/>
    </source>
</evidence>
<reference evidence="1 2" key="2">
    <citation type="submission" date="2011-10" db="EMBL/GenBank/DDBJ databases">
        <title>The Genome Sequence of Simonsiella muelleri ATCC 29453.</title>
        <authorList>
            <consortium name="The Broad Institute Genome Sequencing Platform"/>
            <consortium name="The Broad Institute Genome Sequencing Center for Infectious Disease"/>
            <person name="Earl A."/>
            <person name="Ward D."/>
            <person name="Feldgarden M."/>
            <person name="Gevers D."/>
            <person name="Izard J."/>
            <person name="Baranova O.V."/>
            <person name="Blanton J.M."/>
            <person name="Tanner A.C."/>
            <person name="Dewhirst F."/>
            <person name="Young S.K."/>
            <person name="Zeng Q."/>
            <person name="Gargeya S."/>
            <person name="Fitzgerald M."/>
            <person name="Haas B."/>
            <person name="Abouelleil A."/>
            <person name="Alvarado L."/>
            <person name="Arachchi H.M."/>
            <person name="Berlin A."/>
            <person name="Brown A."/>
            <person name="Chapman S.B."/>
            <person name="Chen Z."/>
            <person name="Dunbar C."/>
            <person name="Freedman E."/>
            <person name="Gearin G."/>
            <person name="Goldberg J."/>
            <person name="Griggs A."/>
            <person name="Gujja S."/>
            <person name="Heiman D."/>
            <person name="Howarth C."/>
            <person name="Larson L."/>
            <person name="Lui A."/>
            <person name="MacDonald P.J.P."/>
            <person name="Montmayeur A."/>
            <person name="Murphy C."/>
            <person name="Neiman D."/>
            <person name="Pearson M."/>
            <person name="Priest M."/>
            <person name="Roberts A."/>
            <person name="Saif S."/>
            <person name="Shea T."/>
            <person name="Shenoy N."/>
            <person name="Sisk P."/>
            <person name="Stolte C."/>
            <person name="Sykes S."/>
            <person name="Wortman J."/>
            <person name="Nusbaum C."/>
            <person name="Birren B."/>
        </authorList>
    </citation>
    <scope>NUCLEOTIDE SEQUENCE [LARGE SCALE GENOMIC DNA]</scope>
    <source>
        <strain evidence="1 2">ATCC 29453</strain>
    </source>
</reference>
<dbReference type="Proteomes" id="UP000017813">
    <property type="component" value="Unassembled WGS sequence"/>
</dbReference>
<dbReference type="EMBL" id="ADCY02000044">
    <property type="protein sequence ID" value="EJZ50169.1"/>
    <property type="molecule type" value="Genomic_DNA"/>
</dbReference>
<dbReference type="RefSeq" id="WP_002642387.1">
    <property type="nucleotide sequence ID" value="NZ_JH815305.1"/>
</dbReference>
<protein>
    <recommendedName>
        <fullName evidence="3">SGNH hydrolase-type esterase domain-containing protein</fullName>
    </recommendedName>
</protein>